<accession>A0A4R4NP20</accession>
<organism evidence="3 4">
    <name type="scientific">Actinomadura bangladeshensis</name>
    <dbReference type="NCBI Taxonomy" id="453573"/>
    <lineage>
        <taxon>Bacteria</taxon>
        <taxon>Bacillati</taxon>
        <taxon>Actinomycetota</taxon>
        <taxon>Actinomycetes</taxon>
        <taxon>Streptosporangiales</taxon>
        <taxon>Thermomonosporaceae</taxon>
        <taxon>Actinomadura</taxon>
    </lineage>
</organism>
<evidence type="ECO:0000259" key="2">
    <source>
        <dbReference type="Pfam" id="PF14230"/>
    </source>
</evidence>
<keyword evidence="4" id="KW-1185">Reference proteome</keyword>
<reference evidence="3 4" key="1">
    <citation type="submission" date="2019-03" db="EMBL/GenBank/DDBJ databases">
        <title>Draft genome sequences of novel Actinobacteria.</title>
        <authorList>
            <person name="Sahin N."/>
            <person name="Ay H."/>
            <person name="Saygin H."/>
        </authorList>
    </citation>
    <scope>NUCLEOTIDE SEQUENCE [LARGE SCALE GENOMIC DNA]</scope>
    <source>
        <strain evidence="3 4">DSM 45347</strain>
    </source>
</reference>
<dbReference type="EMBL" id="SMJW01000193">
    <property type="protein sequence ID" value="TDC09620.1"/>
    <property type="molecule type" value="Genomic_DNA"/>
</dbReference>
<name>A0A4R4NP20_9ACTN</name>
<dbReference type="Pfam" id="PF14230">
    <property type="entry name" value="DUF4333"/>
    <property type="match status" value="1"/>
</dbReference>
<feature type="region of interest" description="Disordered" evidence="1">
    <location>
        <begin position="47"/>
        <end position="67"/>
    </location>
</feature>
<dbReference type="Proteomes" id="UP000295431">
    <property type="component" value="Unassembled WGS sequence"/>
</dbReference>
<sequence>MIRPMNRTVPRKPASNEKFGPICPVFGPFFVGTARPGSRGVPRPIIEASKAHPTGTGVRATEAHGEKHPPMRKYLALPLLAGLALTLAGCELTKTVSADAVEQQIVAKFGPPFDDGGIGPATAECPEDLKGEVGATINCTVRDGKGGTYPLTVTVTSVDGDQVRFSMKEPPQPKGAE</sequence>
<dbReference type="OrthoDB" id="3568721at2"/>
<evidence type="ECO:0000313" key="3">
    <source>
        <dbReference type="EMBL" id="TDC09620.1"/>
    </source>
</evidence>
<proteinExistence type="predicted"/>
<dbReference type="InterPro" id="IPR025637">
    <property type="entry name" value="DUF4333"/>
</dbReference>
<feature type="domain" description="DUF4333" evidence="2">
    <location>
        <begin position="85"/>
        <end position="160"/>
    </location>
</feature>
<comment type="caution">
    <text evidence="3">The sequence shown here is derived from an EMBL/GenBank/DDBJ whole genome shotgun (WGS) entry which is preliminary data.</text>
</comment>
<gene>
    <name evidence="3" type="ORF">E1284_29290</name>
</gene>
<evidence type="ECO:0000313" key="4">
    <source>
        <dbReference type="Proteomes" id="UP000295431"/>
    </source>
</evidence>
<protein>
    <submittedName>
        <fullName evidence="3">DUF4333 domain-containing protein</fullName>
    </submittedName>
</protein>
<dbReference type="AlphaFoldDB" id="A0A4R4NP20"/>
<evidence type="ECO:0000256" key="1">
    <source>
        <dbReference type="SAM" id="MobiDB-lite"/>
    </source>
</evidence>